<feature type="compositionally biased region" description="Polar residues" evidence="1">
    <location>
        <begin position="41"/>
        <end position="51"/>
    </location>
</feature>
<feature type="compositionally biased region" description="Basic and acidic residues" evidence="1">
    <location>
        <begin position="251"/>
        <end position="289"/>
    </location>
</feature>
<organism evidence="2 3">
    <name type="scientific">Cryomyces antarcticus</name>
    <dbReference type="NCBI Taxonomy" id="329879"/>
    <lineage>
        <taxon>Eukaryota</taxon>
        <taxon>Fungi</taxon>
        <taxon>Dikarya</taxon>
        <taxon>Ascomycota</taxon>
        <taxon>Pezizomycotina</taxon>
        <taxon>Dothideomycetes</taxon>
        <taxon>Dothideomycetes incertae sedis</taxon>
        <taxon>Cryomyces</taxon>
    </lineage>
</organism>
<dbReference type="Proteomes" id="UP001357485">
    <property type="component" value="Unassembled WGS sequence"/>
</dbReference>
<feature type="compositionally biased region" description="Basic and acidic residues" evidence="1">
    <location>
        <begin position="206"/>
        <end position="232"/>
    </location>
</feature>
<gene>
    <name evidence="2" type="ORF">LTR16_007285</name>
</gene>
<feature type="region of interest" description="Disordered" evidence="1">
    <location>
        <begin position="1"/>
        <end position="51"/>
    </location>
</feature>
<evidence type="ECO:0000313" key="3">
    <source>
        <dbReference type="Proteomes" id="UP001357485"/>
    </source>
</evidence>
<feature type="region of interest" description="Disordered" evidence="1">
    <location>
        <begin position="160"/>
        <end position="289"/>
    </location>
</feature>
<sequence length="289" mass="32662">MPHQRARPKPANVQEQNQKSHCVENQQSPGDAKALAIRKPVQSSSHSTALQSKHFNDLDEWLEATNYHDEAYRHRVIQRHKARKELEIQRAKLEQEEEEDKVYLARSLTMRSSEGFRSSSVTAMPPPPVPTTVTAGAVQSPVSTRIDDTSNDVHTLAVVASKANKRVHSPSTSPVHGQEPTVKLARVNSGGRDHDRSQGRPALKQRYHDEDRTRGSDDRSGYRIRGADDGKFAHSHSSRTLQERTASPVPLERRISLPTSRSREISPSRRSVTEYTHEREAPYGWDDRH</sequence>
<proteinExistence type="predicted"/>
<comment type="caution">
    <text evidence="2">The sequence shown here is derived from an EMBL/GenBank/DDBJ whole genome shotgun (WGS) entry which is preliminary data.</text>
</comment>
<feature type="non-terminal residue" evidence="2">
    <location>
        <position position="289"/>
    </location>
</feature>
<feature type="compositionally biased region" description="Polar residues" evidence="1">
    <location>
        <begin position="111"/>
        <end position="120"/>
    </location>
</feature>
<evidence type="ECO:0000313" key="2">
    <source>
        <dbReference type="EMBL" id="KAK5193171.1"/>
    </source>
</evidence>
<protein>
    <submittedName>
        <fullName evidence="2">Uncharacterized protein</fullName>
    </submittedName>
</protein>
<name>A0ABR0LMJ3_9PEZI</name>
<reference evidence="2 3" key="1">
    <citation type="submission" date="2023-08" db="EMBL/GenBank/DDBJ databases">
        <title>Black Yeasts Isolated from many extreme environments.</title>
        <authorList>
            <person name="Coleine C."/>
            <person name="Stajich J.E."/>
            <person name="Selbmann L."/>
        </authorList>
    </citation>
    <scope>NUCLEOTIDE SEQUENCE [LARGE SCALE GENOMIC DNA]</scope>
    <source>
        <strain evidence="2 3">CCFEE 536</strain>
    </source>
</reference>
<feature type="region of interest" description="Disordered" evidence="1">
    <location>
        <begin position="111"/>
        <end position="135"/>
    </location>
</feature>
<keyword evidence="3" id="KW-1185">Reference proteome</keyword>
<dbReference type="EMBL" id="JAVRRA010017939">
    <property type="protein sequence ID" value="KAK5193171.1"/>
    <property type="molecule type" value="Genomic_DNA"/>
</dbReference>
<evidence type="ECO:0000256" key="1">
    <source>
        <dbReference type="SAM" id="MobiDB-lite"/>
    </source>
</evidence>
<feature type="compositionally biased region" description="Polar residues" evidence="1">
    <location>
        <begin position="13"/>
        <end position="29"/>
    </location>
</feature>
<accession>A0ABR0LMJ3</accession>